<dbReference type="SUPFAM" id="SSF47473">
    <property type="entry name" value="EF-hand"/>
    <property type="match status" value="1"/>
</dbReference>
<reference evidence="3 4" key="1">
    <citation type="submission" date="2017-08" db="EMBL/GenBank/DDBJ databases">
        <title>Infants hospitalized years apart are colonized by the same room-sourced microbial strains.</title>
        <authorList>
            <person name="Brooks B."/>
            <person name="Olm M.R."/>
            <person name="Firek B.A."/>
            <person name="Baker R."/>
            <person name="Thomas B.C."/>
            <person name="Morowitz M.J."/>
            <person name="Banfield J.F."/>
        </authorList>
    </citation>
    <scope>NUCLEOTIDE SEQUENCE [LARGE SCALE GENOMIC DNA]</scope>
    <source>
        <strain evidence="3">S2_018_000_R2_101</strain>
    </source>
</reference>
<dbReference type="PROSITE" id="PS50222">
    <property type="entry name" value="EF_HAND_2"/>
    <property type="match status" value="2"/>
</dbReference>
<evidence type="ECO:0000313" key="3">
    <source>
        <dbReference type="EMBL" id="PZO91134.1"/>
    </source>
</evidence>
<gene>
    <name evidence="3" type="ORF">DI623_04340</name>
</gene>
<protein>
    <submittedName>
        <fullName evidence="3">Calcium-binding protein</fullName>
    </submittedName>
</protein>
<proteinExistence type="predicted"/>
<name>A0A2W5A9D1_9SPHN</name>
<dbReference type="InterPro" id="IPR002048">
    <property type="entry name" value="EF_hand_dom"/>
</dbReference>
<dbReference type="SMART" id="SM00054">
    <property type="entry name" value="EFh"/>
    <property type="match status" value="2"/>
</dbReference>
<dbReference type="InterPro" id="IPR018247">
    <property type="entry name" value="EF_Hand_1_Ca_BS"/>
</dbReference>
<keyword evidence="1" id="KW-0732">Signal</keyword>
<evidence type="ECO:0000256" key="1">
    <source>
        <dbReference type="SAM" id="SignalP"/>
    </source>
</evidence>
<feature type="signal peptide" evidence="1">
    <location>
        <begin position="1"/>
        <end position="17"/>
    </location>
</feature>
<feature type="chain" id="PRO_5016007980" evidence="1">
    <location>
        <begin position="18"/>
        <end position="163"/>
    </location>
</feature>
<dbReference type="Pfam" id="PF13202">
    <property type="entry name" value="EF-hand_5"/>
    <property type="match status" value="1"/>
</dbReference>
<sequence length="163" mass="18235">MKMMRPALALACLLLLAAARQPTQPVQQPAPPPIPPVDTGITVMAAPIAILIASFDTDHDRVVTRAEFDAGVKASFALGDENKDGFISLIELSHWAETELGDQGALPGRFDFDRNEDDRISWDEFKAEFDRRFAEYDKDHDGRITRAELLTLRFKRPDAGKRK</sequence>
<dbReference type="GO" id="GO:0005509">
    <property type="term" value="F:calcium ion binding"/>
    <property type="evidence" value="ECO:0007669"/>
    <property type="project" value="InterPro"/>
</dbReference>
<accession>A0A2W5A9D1</accession>
<dbReference type="InterPro" id="IPR011992">
    <property type="entry name" value="EF-hand-dom_pair"/>
</dbReference>
<dbReference type="AlphaFoldDB" id="A0A2W5A9D1"/>
<dbReference type="Proteomes" id="UP000249066">
    <property type="component" value="Unassembled WGS sequence"/>
</dbReference>
<dbReference type="EMBL" id="QFNN01000014">
    <property type="protein sequence ID" value="PZO91134.1"/>
    <property type="molecule type" value="Genomic_DNA"/>
</dbReference>
<feature type="domain" description="EF-hand" evidence="2">
    <location>
        <begin position="67"/>
        <end position="102"/>
    </location>
</feature>
<dbReference type="PROSITE" id="PS00018">
    <property type="entry name" value="EF_HAND_1"/>
    <property type="match status" value="2"/>
</dbReference>
<evidence type="ECO:0000313" key="4">
    <source>
        <dbReference type="Proteomes" id="UP000249066"/>
    </source>
</evidence>
<organism evidence="3 4">
    <name type="scientific">Sphingomonas sanxanigenens</name>
    <dbReference type="NCBI Taxonomy" id="397260"/>
    <lineage>
        <taxon>Bacteria</taxon>
        <taxon>Pseudomonadati</taxon>
        <taxon>Pseudomonadota</taxon>
        <taxon>Alphaproteobacteria</taxon>
        <taxon>Sphingomonadales</taxon>
        <taxon>Sphingomonadaceae</taxon>
        <taxon>Sphingomonas</taxon>
    </lineage>
</organism>
<dbReference type="Gene3D" id="1.10.238.10">
    <property type="entry name" value="EF-hand"/>
    <property type="match status" value="2"/>
</dbReference>
<feature type="domain" description="EF-hand" evidence="2">
    <location>
        <begin position="124"/>
        <end position="159"/>
    </location>
</feature>
<evidence type="ECO:0000259" key="2">
    <source>
        <dbReference type="PROSITE" id="PS50222"/>
    </source>
</evidence>
<dbReference type="Pfam" id="PF00036">
    <property type="entry name" value="EF-hand_1"/>
    <property type="match status" value="1"/>
</dbReference>
<comment type="caution">
    <text evidence="3">The sequence shown here is derived from an EMBL/GenBank/DDBJ whole genome shotgun (WGS) entry which is preliminary data.</text>
</comment>